<dbReference type="Proteomes" id="UP000277294">
    <property type="component" value="Unassembled WGS sequence"/>
</dbReference>
<evidence type="ECO:0000256" key="3">
    <source>
        <dbReference type="ARBA" id="ARBA00022692"/>
    </source>
</evidence>
<keyword evidence="5 11" id="KW-0067">ATP-binding</keyword>
<dbReference type="SUPFAM" id="SSF90123">
    <property type="entry name" value="ABC transporter transmembrane region"/>
    <property type="match status" value="1"/>
</dbReference>
<dbReference type="InterPro" id="IPR017871">
    <property type="entry name" value="ABC_transporter-like_CS"/>
</dbReference>
<feature type="transmembrane region" description="Helical" evidence="8">
    <location>
        <begin position="29"/>
        <end position="50"/>
    </location>
</feature>
<dbReference type="InterPro" id="IPR027417">
    <property type="entry name" value="P-loop_NTPase"/>
</dbReference>
<organism evidence="11 12">
    <name type="scientific">Pigmentiphaga humi</name>
    <dbReference type="NCBI Taxonomy" id="2478468"/>
    <lineage>
        <taxon>Bacteria</taxon>
        <taxon>Pseudomonadati</taxon>
        <taxon>Pseudomonadota</taxon>
        <taxon>Betaproteobacteria</taxon>
        <taxon>Burkholderiales</taxon>
        <taxon>Alcaligenaceae</taxon>
        <taxon>Pigmentiphaga</taxon>
    </lineage>
</organism>
<feature type="domain" description="ABC transmembrane type-1" evidence="10">
    <location>
        <begin position="26"/>
        <end position="315"/>
    </location>
</feature>
<proteinExistence type="predicted"/>
<protein>
    <submittedName>
        <fullName evidence="11">Putative ABC transporter ATP-binding protein</fullName>
    </submittedName>
</protein>
<evidence type="ECO:0000256" key="4">
    <source>
        <dbReference type="ARBA" id="ARBA00022741"/>
    </source>
</evidence>
<dbReference type="PROSITE" id="PS50929">
    <property type="entry name" value="ABC_TM1F"/>
    <property type="match status" value="1"/>
</dbReference>
<dbReference type="PROSITE" id="PS50893">
    <property type="entry name" value="ABC_TRANSPORTER_2"/>
    <property type="match status" value="1"/>
</dbReference>
<keyword evidence="4" id="KW-0547">Nucleotide-binding</keyword>
<reference evidence="11 12" key="1">
    <citation type="submission" date="2018-10" db="EMBL/GenBank/DDBJ databases">
        <authorList>
            <person name="Criscuolo A."/>
        </authorList>
    </citation>
    <scope>NUCLEOTIDE SEQUENCE [LARGE SCALE GENOMIC DNA]</scope>
    <source>
        <strain evidence="11">DnA1</strain>
    </source>
</reference>
<evidence type="ECO:0000313" key="12">
    <source>
        <dbReference type="Proteomes" id="UP000277294"/>
    </source>
</evidence>
<dbReference type="SUPFAM" id="SSF52540">
    <property type="entry name" value="P-loop containing nucleoside triphosphate hydrolases"/>
    <property type="match status" value="1"/>
</dbReference>
<keyword evidence="12" id="KW-1185">Reference proteome</keyword>
<dbReference type="Gene3D" id="3.40.50.300">
    <property type="entry name" value="P-loop containing nucleotide triphosphate hydrolases"/>
    <property type="match status" value="1"/>
</dbReference>
<evidence type="ECO:0000256" key="7">
    <source>
        <dbReference type="ARBA" id="ARBA00023136"/>
    </source>
</evidence>
<feature type="domain" description="ABC transporter" evidence="9">
    <location>
        <begin position="335"/>
        <end position="551"/>
    </location>
</feature>
<keyword evidence="7 8" id="KW-0472">Membrane</keyword>
<evidence type="ECO:0000313" key="11">
    <source>
        <dbReference type="EMBL" id="VCU69856.1"/>
    </source>
</evidence>
<dbReference type="InterPro" id="IPR036640">
    <property type="entry name" value="ABC1_TM_sf"/>
</dbReference>
<evidence type="ECO:0000259" key="10">
    <source>
        <dbReference type="PROSITE" id="PS50929"/>
    </source>
</evidence>
<dbReference type="PROSITE" id="PS00211">
    <property type="entry name" value="ABC_TRANSPORTER_1"/>
    <property type="match status" value="1"/>
</dbReference>
<name>A0A3P4B2T2_9BURK</name>
<dbReference type="GO" id="GO:0016887">
    <property type="term" value="F:ATP hydrolysis activity"/>
    <property type="evidence" value="ECO:0007669"/>
    <property type="project" value="InterPro"/>
</dbReference>
<evidence type="ECO:0000256" key="5">
    <source>
        <dbReference type="ARBA" id="ARBA00022840"/>
    </source>
</evidence>
<evidence type="ECO:0000256" key="8">
    <source>
        <dbReference type="SAM" id="Phobius"/>
    </source>
</evidence>
<feature type="transmembrane region" description="Helical" evidence="8">
    <location>
        <begin position="285"/>
        <end position="306"/>
    </location>
</feature>
<dbReference type="PANTHER" id="PTHR24221">
    <property type="entry name" value="ATP-BINDING CASSETTE SUB-FAMILY B"/>
    <property type="match status" value="1"/>
</dbReference>
<keyword evidence="2" id="KW-1003">Cell membrane</keyword>
<dbReference type="GO" id="GO:0005524">
    <property type="term" value="F:ATP binding"/>
    <property type="evidence" value="ECO:0007669"/>
    <property type="project" value="UniProtKB-KW"/>
</dbReference>
<sequence length="554" mass="57607">MKHSRDTAALLAVLRLFLAGRTRLLLGGAALACLATLAGMALLGLAGWFLTATAIAGLAAGTALAFDVFTPGAGIRLLALLRTGARYGERVVSHDAALAVLAAVRRPLFLGWARPEAARRLAARPARLLHRLTTDVDALDALYLRLLVPAATALLAALAAGVALGWHSWAGGLALTGWLAASGAGIVAWTARRSRGAARRRAYAAEILRAQAIDLVTGQADLAMAGRLRAQHDTVLRSEARLARADDALNRLDVRGGLAQGAAWTCALAGALAGCAWLVQAGAMGAPVAAMVLLTVFATGESLAPLRRGALELGRTLIAARRLAPHLAEPAASAARPARGAIAVERVRLLNATVSFHIPDGQRVAIIGASGAGKSTLLGLLAGERTPPSGRLAAPACCLLTQRTELFRDSVRDNLLLAAPDASDAQLWQALHAAGLDDHVAAQPGGLDTRLGEGGLGLSGGQARRLALARLLLRPVGLWLLDEPTEGLDGATARDVLARLDQHAAGRTLVIATHIRREAALADRLLVLRDGAIQADLRRGTPAFEHQLDTLRTD</sequence>
<feature type="transmembrane region" description="Helical" evidence="8">
    <location>
        <begin position="142"/>
        <end position="163"/>
    </location>
</feature>
<gene>
    <name evidence="11" type="ORF">PIGHUM_01921</name>
</gene>
<keyword evidence="3 8" id="KW-0812">Transmembrane</keyword>
<dbReference type="InterPro" id="IPR039421">
    <property type="entry name" value="Type_1_exporter"/>
</dbReference>
<dbReference type="InterPro" id="IPR011527">
    <property type="entry name" value="ABC1_TM_dom"/>
</dbReference>
<evidence type="ECO:0000259" key="9">
    <source>
        <dbReference type="PROSITE" id="PS50893"/>
    </source>
</evidence>
<dbReference type="InterPro" id="IPR003593">
    <property type="entry name" value="AAA+_ATPase"/>
</dbReference>
<dbReference type="GO" id="GO:0140359">
    <property type="term" value="F:ABC-type transporter activity"/>
    <property type="evidence" value="ECO:0007669"/>
    <property type="project" value="InterPro"/>
</dbReference>
<dbReference type="SMART" id="SM00382">
    <property type="entry name" value="AAA"/>
    <property type="match status" value="1"/>
</dbReference>
<dbReference type="InterPro" id="IPR003439">
    <property type="entry name" value="ABC_transporter-like_ATP-bd"/>
</dbReference>
<dbReference type="RefSeq" id="WP_124079369.1">
    <property type="nucleotide sequence ID" value="NZ_UWPJ01000016.1"/>
</dbReference>
<evidence type="ECO:0000256" key="6">
    <source>
        <dbReference type="ARBA" id="ARBA00022989"/>
    </source>
</evidence>
<dbReference type="GO" id="GO:0034040">
    <property type="term" value="F:ATPase-coupled lipid transmembrane transporter activity"/>
    <property type="evidence" value="ECO:0007669"/>
    <property type="project" value="TreeGrafter"/>
</dbReference>
<evidence type="ECO:0000256" key="1">
    <source>
        <dbReference type="ARBA" id="ARBA00004651"/>
    </source>
</evidence>
<dbReference type="PANTHER" id="PTHR24221:SF632">
    <property type="entry name" value="ATP-DEPENDENT LIPID A-CORE FLIPPASE"/>
    <property type="match status" value="1"/>
</dbReference>
<dbReference type="GO" id="GO:0005886">
    <property type="term" value="C:plasma membrane"/>
    <property type="evidence" value="ECO:0007669"/>
    <property type="project" value="UniProtKB-SubCell"/>
</dbReference>
<dbReference type="AlphaFoldDB" id="A0A3P4B2T2"/>
<evidence type="ECO:0000256" key="2">
    <source>
        <dbReference type="ARBA" id="ARBA00022475"/>
    </source>
</evidence>
<dbReference type="OrthoDB" id="9802264at2"/>
<keyword evidence="6 8" id="KW-1133">Transmembrane helix</keyword>
<dbReference type="EMBL" id="UWPJ01000016">
    <property type="protein sequence ID" value="VCU69856.1"/>
    <property type="molecule type" value="Genomic_DNA"/>
</dbReference>
<feature type="transmembrane region" description="Helical" evidence="8">
    <location>
        <begin position="169"/>
        <end position="191"/>
    </location>
</feature>
<dbReference type="Gene3D" id="1.20.1560.10">
    <property type="entry name" value="ABC transporter type 1, transmembrane domain"/>
    <property type="match status" value="1"/>
</dbReference>
<comment type="subcellular location">
    <subcellularLocation>
        <location evidence="1">Cell membrane</location>
        <topology evidence="1">Multi-pass membrane protein</topology>
    </subcellularLocation>
</comment>
<accession>A0A3P4B2T2</accession>
<dbReference type="Pfam" id="PF00005">
    <property type="entry name" value="ABC_tran"/>
    <property type="match status" value="1"/>
</dbReference>